<gene>
    <name evidence="1" type="ORF">UFOPK3495_01088</name>
    <name evidence="2" type="ORF">UFOPK4237_00799</name>
</gene>
<protein>
    <submittedName>
        <fullName evidence="1">Unannotated protein</fullName>
    </submittedName>
</protein>
<dbReference type="EMBL" id="CAFBPZ010000045">
    <property type="protein sequence ID" value="CAB5038302.1"/>
    <property type="molecule type" value="Genomic_DNA"/>
</dbReference>
<evidence type="ECO:0000313" key="1">
    <source>
        <dbReference type="EMBL" id="CAB4903214.1"/>
    </source>
</evidence>
<accession>A0A6J7G8T5</accession>
<organism evidence="1">
    <name type="scientific">freshwater metagenome</name>
    <dbReference type="NCBI Taxonomy" id="449393"/>
    <lineage>
        <taxon>unclassified sequences</taxon>
        <taxon>metagenomes</taxon>
        <taxon>ecological metagenomes</taxon>
    </lineage>
</organism>
<dbReference type="Pfam" id="PF10698">
    <property type="entry name" value="DUF2505"/>
    <property type="match status" value="1"/>
</dbReference>
<proteinExistence type="predicted"/>
<dbReference type="AlphaFoldDB" id="A0A6J7G8T5"/>
<dbReference type="EMBL" id="CAFBMC010000058">
    <property type="protein sequence ID" value="CAB4903214.1"/>
    <property type="molecule type" value="Genomic_DNA"/>
</dbReference>
<sequence length="168" mass="18113">MGTTLRVSQIYAANPTQVRAMITDARYISERATVTGALSVKSSCSVQSDGTTNLEIIRTLPSEMPAFAVAIVGNTLTVTEFQSWQPATPTGCSGEFRVEFSAPLTFQGVATMTYDGQRTTVVTSGEFNAAVAFFGGKVENLAREQTERYLEKEESFANSWLSNNGTGN</sequence>
<dbReference type="InterPro" id="IPR019639">
    <property type="entry name" value="DUF2505"/>
</dbReference>
<name>A0A6J7G8T5_9ZZZZ</name>
<reference evidence="1" key="1">
    <citation type="submission" date="2020-05" db="EMBL/GenBank/DDBJ databases">
        <authorList>
            <person name="Chiriac C."/>
            <person name="Salcher M."/>
            <person name="Ghai R."/>
            <person name="Kavagutti S V."/>
        </authorList>
    </citation>
    <scope>NUCLEOTIDE SEQUENCE</scope>
</reference>
<evidence type="ECO:0000313" key="2">
    <source>
        <dbReference type="EMBL" id="CAB5038302.1"/>
    </source>
</evidence>